<evidence type="ECO:0000313" key="5">
    <source>
        <dbReference type="Proteomes" id="UP000003692"/>
    </source>
</evidence>
<proteinExistence type="inferred from homology"/>
<dbReference type="SUPFAM" id="SSF54565">
    <property type="entry name" value="Ribosomal protein S16"/>
    <property type="match status" value="1"/>
</dbReference>
<dbReference type="InterPro" id="IPR023803">
    <property type="entry name" value="Ribosomal_bS16_dom_sf"/>
</dbReference>
<dbReference type="Gene3D" id="3.30.1320.10">
    <property type="match status" value="1"/>
</dbReference>
<dbReference type="FunFam" id="3.30.1320.10:FF:000001">
    <property type="entry name" value="30S ribosomal protein S16"/>
    <property type="match status" value="1"/>
</dbReference>
<evidence type="ECO:0000313" key="4">
    <source>
        <dbReference type="EMBL" id="EFE24403.1"/>
    </source>
</evidence>
<dbReference type="GO" id="GO:0015935">
    <property type="term" value="C:small ribosomal subunit"/>
    <property type="evidence" value="ECO:0007669"/>
    <property type="project" value="TreeGrafter"/>
</dbReference>
<reference evidence="4 5" key="1">
    <citation type="submission" date="2010-02" db="EMBL/GenBank/DDBJ databases">
        <authorList>
            <person name="Weinstock G."/>
            <person name="Sodergren E."/>
            <person name="Clifton S."/>
            <person name="Fulton L."/>
            <person name="Fulton B."/>
            <person name="Courtney L."/>
            <person name="Fronick C."/>
            <person name="Harrison M."/>
            <person name="Strong C."/>
            <person name="Farmer C."/>
            <person name="Delahaunty K."/>
            <person name="Markovic C."/>
            <person name="Hall O."/>
            <person name="Minx P."/>
            <person name="Tomlinson C."/>
            <person name="Mitreva M."/>
            <person name="Nelson J."/>
            <person name="Hou S."/>
            <person name="Wollam A."/>
            <person name="Pepin K.H."/>
            <person name="Johnson M."/>
            <person name="Bhonagiri V."/>
            <person name="Zhang X."/>
            <person name="Suruliraj S."/>
            <person name="Warren W."/>
            <person name="Chinwalla A."/>
            <person name="Mardis E.R."/>
            <person name="Wilson R.K."/>
        </authorList>
    </citation>
    <scope>NUCLEOTIDE SEQUENCE [LARGE SCALE GENOMIC DNA]</scope>
    <source>
        <strain evidence="4 5">ATCC 23685</strain>
    </source>
</reference>
<dbReference type="InterPro" id="IPR000307">
    <property type="entry name" value="Ribosomal_bS16"/>
</dbReference>
<gene>
    <name evidence="3 4" type="primary">rpsP</name>
    <name evidence="4" type="ORF">EDWATA_00538</name>
</gene>
<sequence>MNKDTGLRSSMGSGVLFTNEDVMVTIRLARGGAKKRPFYQVVVTDSRNARDGRFIERVGFFNPVATGSAEGLRLDLDRVSHWVSQGATVSDRVAALIKEAQKAA</sequence>
<dbReference type="GO" id="GO:0006412">
    <property type="term" value="P:translation"/>
    <property type="evidence" value="ECO:0007669"/>
    <property type="project" value="UniProtKB-UniRule"/>
</dbReference>
<dbReference type="Proteomes" id="UP000003692">
    <property type="component" value="Unassembled WGS sequence"/>
</dbReference>
<accession>D4F1F3</accession>
<dbReference type="HOGENOM" id="CLU_100590_5_1_6"/>
<dbReference type="HAMAP" id="MF_00385">
    <property type="entry name" value="Ribosomal_bS16"/>
    <property type="match status" value="1"/>
</dbReference>
<keyword evidence="1 3" id="KW-0689">Ribosomal protein</keyword>
<evidence type="ECO:0000256" key="2">
    <source>
        <dbReference type="ARBA" id="ARBA00023274"/>
    </source>
</evidence>
<dbReference type="PANTHER" id="PTHR12919">
    <property type="entry name" value="30S RIBOSOMAL PROTEIN S16"/>
    <property type="match status" value="1"/>
</dbReference>
<dbReference type="GO" id="GO:0005737">
    <property type="term" value="C:cytoplasm"/>
    <property type="evidence" value="ECO:0007669"/>
    <property type="project" value="UniProtKB-ARBA"/>
</dbReference>
<dbReference type="EMBL" id="ADGK01000017">
    <property type="protein sequence ID" value="EFE24403.1"/>
    <property type="molecule type" value="Genomic_DNA"/>
</dbReference>
<dbReference type="NCBIfam" id="TIGR00002">
    <property type="entry name" value="S16"/>
    <property type="match status" value="1"/>
</dbReference>
<organism evidence="4 5">
    <name type="scientific">Edwardsiella tarda ATCC 23685</name>
    <dbReference type="NCBI Taxonomy" id="500638"/>
    <lineage>
        <taxon>Bacteria</taxon>
        <taxon>Pseudomonadati</taxon>
        <taxon>Pseudomonadota</taxon>
        <taxon>Gammaproteobacteria</taxon>
        <taxon>Enterobacterales</taxon>
        <taxon>Hafniaceae</taxon>
        <taxon>Edwardsiella</taxon>
    </lineage>
</organism>
<dbReference type="Pfam" id="PF00886">
    <property type="entry name" value="Ribosomal_S16"/>
    <property type="match status" value="1"/>
</dbReference>
<name>D4F1F3_EDWTA</name>
<evidence type="ECO:0000256" key="3">
    <source>
        <dbReference type="HAMAP-Rule" id="MF_00385"/>
    </source>
</evidence>
<comment type="caution">
    <text evidence="4">The sequence shown here is derived from an EMBL/GenBank/DDBJ whole genome shotgun (WGS) entry which is preliminary data.</text>
</comment>
<dbReference type="GO" id="GO:0003735">
    <property type="term" value="F:structural constituent of ribosome"/>
    <property type="evidence" value="ECO:0007669"/>
    <property type="project" value="InterPro"/>
</dbReference>
<dbReference type="PROSITE" id="PS00732">
    <property type="entry name" value="RIBOSOMAL_S16"/>
    <property type="match status" value="1"/>
</dbReference>
<keyword evidence="2 3" id="KW-0687">Ribonucleoprotein</keyword>
<comment type="similarity">
    <text evidence="3">Belongs to the bacterial ribosomal protein bS16 family.</text>
</comment>
<evidence type="ECO:0000256" key="1">
    <source>
        <dbReference type="ARBA" id="ARBA00022980"/>
    </source>
</evidence>
<dbReference type="InterPro" id="IPR020592">
    <property type="entry name" value="Ribosomal_bS16_CS"/>
</dbReference>
<dbReference type="AlphaFoldDB" id="D4F1F3"/>
<dbReference type="PANTHER" id="PTHR12919:SF20">
    <property type="entry name" value="SMALL RIBOSOMAL SUBUNIT PROTEIN BS16M"/>
    <property type="match status" value="1"/>
</dbReference>
<protein>
    <recommendedName>
        <fullName evidence="3">Small ribosomal subunit protein bS16</fullName>
    </recommendedName>
</protein>